<dbReference type="OrthoDB" id="5244012at2"/>
<dbReference type="GO" id="GO:0055085">
    <property type="term" value="P:transmembrane transport"/>
    <property type="evidence" value="ECO:0007669"/>
    <property type="project" value="InterPro"/>
</dbReference>
<dbReference type="CDD" id="cd06261">
    <property type="entry name" value="TM_PBP2"/>
    <property type="match status" value="1"/>
</dbReference>
<feature type="transmembrane region" description="Helical" evidence="6">
    <location>
        <begin position="193"/>
        <end position="213"/>
    </location>
</feature>
<dbReference type="GO" id="GO:0031460">
    <property type="term" value="P:glycine betaine transport"/>
    <property type="evidence" value="ECO:0007669"/>
    <property type="project" value="TreeGrafter"/>
</dbReference>
<keyword evidence="3 6" id="KW-0812">Transmembrane</keyword>
<dbReference type="InterPro" id="IPR000515">
    <property type="entry name" value="MetI-like"/>
</dbReference>
<dbReference type="SUPFAM" id="SSF161098">
    <property type="entry name" value="MetI-like"/>
    <property type="match status" value="1"/>
</dbReference>
<keyword evidence="5 6" id="KW-0472">Membrane</keyword>
<comment type="subcellular location">
    <subcellularLocation>
        <location evidence="6">Cell membrane</location>
        <topology evidence="6">Multi-pass membrane protein</topology>
    </subcellularLocation>
    <subcellularLocation>
        <location evidence="1">Membrane</location>
        <topology evidence="1">Multi-pass membrane protein</topology>
    </subcellularLocation>
</comment>
<gene>
    <name evidence="8" type="ORF">EUA98_03880</name>
</gene>
<dbReference type="RefSeq" id="WP_130101352.1">
    <property type="nucleotide sequence ID" value="NZ_SDWW01000006.1"/>
</dbReference>
<feature type="domain" description="ABC transmembrane type-1" evidence="7">
    <location>
        <begin position="30"/>
        <end position="210"/>
    </location>
</feature>
<organism evidence="8 9">
    <name type="scientific">Pengzhenrongella frigida</name>
    <dbReference type="NCBI Taxonomy" id="1259133"/>
    <lineage>
        <taxon>Bacteria</taxon>
        <taxon>Bacillati</taxon>
        <taxon>Actinomycetota</taxon>
        <taxon>Actinomycetes</taxon>
        <taxon>Micrococcales</taxon>
        <taxon>Pengzhenrongella</taxon>
    </lineage>
</organism>
<evidence type="ECO:0000256" key="3">
    <source>
        <dbReference type="ARBA" id="ARBA00022692"/>
    </source>
</evidence>
<dbReference type="InterPro" id="IPR051204">
    <property type="entry name" value="ABC_transp_perm/SBD"/>
</dbReference>
<comment type="similarity">
    <text evidence="6">Belongs to the binding-protein-dependent transport system permease family.</text>
</comment>
<dbReference type="PROSITE" id="PS50928">
    <property type="entry name" value="ABC_TM1"/>
    <property type="match status" value="1"/>
</dbReference>
<protein>
    <submittedName>
        <fullName evidence="8">ABC transporter permease</fullName>
    </submittedName>
</protein>
<feature type="transmembrane region" description="Helical" evidence="6">
    <location>
        <begin position="34"/>
        <end position="54"/>
    </location>
</feature>
<dbReference type="Proteomes" id="UP000293764">
    <property type="component" value="Unassembled WGS sequence"/>
</dbReference>
<dbReference type="EMBL" id="SDWW01000006">
    <property type="protein sequence ID" value="RYV52354.1"/>
    <property type="molecule type" value="Genomic_DNA"/>
</dbReference>
<dbReference type="InterPro" id="IPR035906">
    <property type="entry name" value="MetI-like_sf"/>
</dbReference>
<evidence type="ECO:0000256" key="5">
    <source>
        <dbReference type="ARBA" id="ARBA00023136"/>
    </source>
</evidence>
<feature type="transmembrane region" description="Helical" evidence="6">
    <location>
        <begin position="161"/>
        <end position="181"/>
    </location>
</feature>
<reference evidence="8 9" key="1">
    <citation type="submission" date="2019-01" db="EMBL/GenBank/DDBJ databases">
        <title>Novel species of Cellulomonas.</title>
        <authorList>
            <person name="Liu Q."/>
            <person name="Xin Y.-H."/>
        </authorList>
    </citation>
    <scope>NUCLEOTIDE SEQUENCE [LARGE SCALE GENOMIC DNA]</scope>
    <source>
        <strain evidence="8 9">HLT2-17</strain>
    </source>
</reference>
<proteinExistence type="inferred from homology"/>
<comment type="caution">
    <text evidence="8">The sequence shown here is derived from an EMBL/GenBank/DDBJ whole genome shotgun (WGS) entry which is preliminary data.</text>
</comment>
<dbReference type="AlphaFoldDB" id="A0A4V1ZHK4"/>
<evidence type="ECO:0000256" key="4">
    <source>
        <dbReference type="ARBA" id="ARBA00022989"/>
    </source>
</evidence>
<feature type="transmembrane region" description="Helical" evidence="6">
    <location>
        <begin position="97"/>
        <end position="116"/>
    </location>
</feature>
<evidence type="ECO:0000256" key="1">
    <source>
        <dbReference type="ARBA" id="ARBA00004141"/>
    </source>
</evidence>
<evidence type="ECO:0000313" key="9">
    <source>
        <dbReference type="Proteomes" id="UP000293764"/>
    </source>
</evidence>
<dbReference type="Pfam" id="PF00528">
    <property type="entry name" value="BPD_transp_1"/>
    <property type="match status" value="1"/>
</dbReference>
<dbReference type="PANTHER" id="PTHR30177:SF33">
    <property type="entry name" value="POSSIBLE OSMOPROTECTANT (GLYCINE BETAINE_CARNITINE_CHOLINE_L-PROLINE) TRANSPORT INTEGRAL MEMBRANE PROTEIN ABC TRANSPORTER PROZ"/>
    <property type="match status" value="1"/>
</dbReference>
<sequence>MNDDNIVGQALVWLNDPLNWQGPDGIPVRTLEHLTMSALAVLLATAVALPLGIWLGHRGRGGALTVVAANTSRALPTFALLLIFASTAIGFGNRPTVLAAAIFAIPVILTNTYAGLRDVDQDVREAARGMGMSGRRSLALVEIPLALPLIGAGLRTAVVQVIATVPLAALVGGGGLGTYIITGLATRRFGEVLAGGVLVAGLCLGAEGVMAGLQHLMTPRPMRPVGRRPRRAAARVARAQS</sequence>
<accession>A0A4V1ZHK4</accession>
<evidence type="ECO:0000259" key="7">
    <source>
        <dbReference type="PROSITE" id="PS50928"/>
    </source>
</evidence>
<dbReference type="PANTHER" id="PTHR30177">
    <property type="entry name" value="GLYCINE BETAINE/L-PROLINE TRANSPORT SYSTEM PERMEASE PROTEIN PROW"/>
    <property type="match status" value="1"/>
</dbReference>
<feature type="transmembrane region" description="Helical" evidence="6">
    <location>
        <begin position="137"/>
        <end position="155"/>
    </location>
</feature>
<evidence type="ECO:0000256" key="2">
    <source>
        <dbReference type="ARBA" id="ARBA00022448"/>
    </source>
</evidence>
<dbReference type="GO" id="GO:0005886">
    <property type="term" value="C:plasma membrane"/>
    <property type="evidence" value="ECO:0007669"/>
    <property type="project" value="UniProtKB-SubCell"/>
</dbReference>
<evidence type="ECO:0000313" key="8">
    <source>
        <dbReference type="EMBL" id="RYV52354.1"/>
    </source>
</evidence>
<keyword evidence="9" id="KW-1185">Reference proteome</keyword>
<keyword evidence="4 6" id="KW-1133">Transmembrane helix</keyword>
<feature type="transmembrane region" description="Helical" evidence="6">
    <location>
        <begin position="74"/>
        <end position="91"/>
    </location>
</feature>
<keyword evidence="2 6" id="KW-0813">Transport</keyword>
<name>A0A4V1ZHK4_9MICO</name>
<evidence type="ECO:0000256" key="6">
    <source>
        <dbReference type="RuleBase" id="RU363032"/>
    </source>
</evidence>
<dbReference type="Gene3D" id="1.10.3720.10">
    <property type="entry name" value="MetI-like"/>
    <property type="match status" value="1"/>
</dbReference>